<accession>A0ABP7T811</accession>
<protein>
    <recommendedName>
        <fullName evidence="3">Microcin J25-processing protein McjB C-terminal domain-containing protein</fullName>
    </recommendedName>
</protein>
<evidence type="ECO:0008006" key="3">
    <source>
        <dbReference type="Google" id="ProtNLM"/>
    </source>
</evidence>
<evidence type="ECO:0000313" key="2">
    <source>
        <dbReference type="Proteomes" id="UP001500968"/>
    </source>
</evidence>
<dbReference type="EMBL" id="BAABCR010000003">
    <property type="protein sequence ID" value="GAA4022438.1"/>
    <property type="molecule type" value="Genomic_DNA"/>
</dbReference>
<dbReference type="RefSeq" id="WP_324691955.1">
    <property type="nucleotide sequence ID" value="NZ_BAABCR010000003.1"/>
</dbReference>
<name>A0ABP7T811_9FLAO</name>
<sequence>MQSEIEEIFNLCTQIRNSILKVQNESSIFQKFPFGCCRDSSVLIGLFLTKRGLENICYCHTTFQNCNTSHAWLEYKSYIIDITASQFGDIYPHVIVESNKVRREIHMRPFSEPCNLGIAGMDGCLILKDYELIKMNLDI</sequence>
<keyword evidence="2" id="KW-1185">Reference proteome</keyword>
<evidence type="ECO:0000313" key="1">
    <source>
        <dbReference type="EMBL" id="GAA4022438.1"/>
    </source>
</evidence>
<organism evidence="1 2">
    <name type="scientific">Flavobacterium cheonhonense</name>
    <dbReference type="NCBI Taxonomy" id="706185"/>
    <lineage>
        <taxon>Bacteria</taxon>
        <taxon>Pseudomonadati</taxon>
        <taxon>Bacteroidota</taxon>
        <taxon>Flavobacteriia</taxon>
        <taxon>Flavobacteriales</taxon>
        <taxon>Flavobacteriaceae</taxon>
        <taxon>Flavobacterium</taxon>
    </lineage>
</organism>
<comment type="caution">
    <text evidence="1">The sequence shown here is derived from an EMBL/GenBank/DDBJ whole genome shotgun (WGS) entry which is preliminary data.</text>
</comment>
<gene>
    <name evidence="1" type="ORF">GCM10022386_01670</name>
</gene>
<dbReference type="Proteomes" id="UP001500968">
    <property type="component" value="Unassembled WGS sequence"/>
</dbReference>
<proteinExistence type="predicted"/>
<reference evidence="2" key="1">
    <citation type="journal article" date="2019" name="Int. J. Syst. Evol. Microbiol.">
        <title>The Global Catalogue of Microorganisms (GCM) 10K type strain sequencing project: providing services to taxonomists for standard genome sequencing and annotation.</title>
        <authorList>
            <consortium name="The Broad Institute Genomics Platform"/>
            <consortium name="The Broad Institute Genome Sequencing Center for Infectious Disease"/>
            <person name="Wu L."/>
            <person name="Ma J."/>
        </authorList>
    </citation>
    <scope>NUCLEOTIDE SEQUENCE [LARGE SCALE GENOMIC DNA]</scope>
    <source>
        <strain evidence="2">JCM 17064</strain>
    </source>
</reference>